<dbReference type="GO" id="GO:0003676">
    <property type="term" value="F:nucleic acid binding"/>
    <property type="evidence" value="ECO:0007669"/>
    <property type="project" value="InterPro"/>
</dbReference>
<dbReference type="Pfam" id="PF16473">
    <property type="entry name" value="Rv2179c-like"/>
    <property type="match status" value="1"/>
</dbReference>
<reference evidence="3 4" key="1">
    <citation type="submission" date="2016-10" db="EMBL/GenBank/DDBJ databases">
        <authorList>
            <person name="Varghese N."/>
            <person name="Submissions S."/>
        </authorList>
    </citation>
    <scope>NUCLEOTIDE SEQUENCE [LARGE SCALE GENOMIC DNA]</scope>
    <source>
        <strain evidence="3 4">PDC82</strain>
    </source>
</reference>
<protein>
    <recommendedName>
        <fullName evidence="2">3'-5' exoribonuclease Rv2179c-like domain-containing protein</fullName>
    </recommendedName>
</protein>
<dbReference type="RefSeq" id="WP_208545247.1">
    <property type="nucleotide sequence ID" value="NZ_FNEW01000001.1"/>
</dbReference>
<dbReference type="SUPFAM" id="SSF53098">
    <property type="entry name" value="Ribonuclease H-like"/>
    <property type="match status" value="1"/>
</dbReference>
<dbReference type="EMBL" id="FNEW01000001">
    <property type="protein sequence ID" value="SDJ26269.1"/>
    <property type="molecule type" value="Genomic_DNA"/>
</dbReference>
<feature type="region of interest" description="Disordered" evidence="1">
    <location>
        <begin position="184"/>
        <end position="205"/>
    </location>
</feature>
<dbReference type="InterPro" id="IPR033390">
    <property type="entry name" value="Rv2179c-like"/>
</dbReference>
<evidence type="ECO:0000259" key="2">
    <source>
        <dbReference type="Pfam" id="PF16473"/>
    </source>
</evidence>
<dbReference type="InterPro" id="IPR012337">
    <property type="entry name" value="RNaseH-like_sf"/>
</dbReference>
<organism evidence="3 4">
    <name type="scientific">Agrobacterium fabrum</name>
    <dbReference type="NCBI Taxonomy" id="1176649"/>
    <lineage>
        <taxon>Bacteria</taxon>
        <taxon>Pseudomonadati</taxon>
        <taxon>Pseudomonadota</taxon>
        <taxon>Alphaproteobacteria</taxon>
        <taxon>Hyphomicrobiales</taxon>
        <taxon>Rhizobiaceae</taxon>
        <taxon>Rhizobium/Agrobacterium group</taxon>
        <taxon>Agrobacterium</taxon>
        <taxon>Agrobacterium tumefaciens complex</taxon>
    </lineage>
</organism>
<sequence>MKFTDLMIDLETLGTAVNAPVVAIGAVFFNPETGELGDTFDAAIDVEDAMRYGKASGSTIRWWLGQGDAARQKVVRGKHPSHLVFTKFHEFCLKHGDNVKPWGNGASFDISILEYAFGRIIERPAPWKFWNVCDCRTIKRLADGIVAFDEKLEGTAHTALDDAKHQAKWVSVYWQGLRRQVHPTHEERQAPMPVVKTSSDLLDGL</sequence>
<comment type="caution">
    <text evidence="3">The sequence shown here is derived from an EMBL/GenBank/DDBJ whole genome shotgun (WGS) entry which is preliminary data.</text>
</comment>
<dbReference type="Gene3D" id="3.30.420.10">
    <property type="entry name" value="Ribonuclease H-like superfamily/Ribonuclease H"/>
    <property type="match status" value="1"/>
</dbReference>
<gene>
    <name evidence="3" type="ORF">SAMN05428983_0880</name>
</gene>
<dbReference type="Proteomes" id="UP000198917">
    <property type="component" value="Unassembled WGS sequence"/>
</dbReference>
<evidence type="ECO:0000313" key="4">
    <source>
        <dbReference type="Proteomes" id="UP000198917"/>
    </source>
</evidence>
<dbReference type="AlphaFoldDB" id="A0A7Z7BJE8"/>
<feature type="domain" description="3'-5' exoribonuclease Rv2179c-like" evidence="2">
    <location>
        <begin position="5"/>
        <end position="174"/>
    </location>
</feature>
<evidence type="ECO:0000313" key="3">
    <source>
        <dbReference type="EMBL" id="SDJ26269.1"/>
    </source>
</evidence>
<accession>A0A7Z7BJE8</accession>
<evidence type="ECO:0000256" key="1">
    <source>
        <dbReference type="SAM" id="MobiDB-lite"/>
    </source>
</evidence>
<feature type="compositionally biased region" description="Polar residues" evidence="1">
    <location>
        <begin position="196"/>
        <end position="205"/>
    </location>
</feature>
<name>A0A7Z7BJE8_9HYPH</name>
<dbReference type="InterPro" id="IPR036397">
    <property type="entry name" value="RNaseH_sf"/>
</dbReference>
<proteinExistence type="predicted"/>